<evidence type="ECO:0000256" key="8">
    <source>
        <dbReference type="SAM" id="MobiDB-lite"/>
    </source>
</evidence>
<comment type="caution">
    <text evidence="10">The sequence shown here is derived from an EMBL/GenBank/DDBJ whole genome shotgun (WGS) entry which is preliminary data.</text>
</comment>
<evidence type="ECO:0000256" key="3">
    <source>
        <dbReference type="ARBA" id="ARBA00022679"/>
    </source>
</evidence>
<dbReference type="InterPro" id="IPR018584">
    <property type="entry name" value="GT87"/>
</dbReference>
<keyword evidence="5 9" id="KW-1133">Transmembrane helix</keyword>
<evidence type="ECO:0000256" key="2">
    <source>
        <dbReference type="ARBA" id="ARBA00022475"/>
    </source>
</evidence>
<keyword evidence="6 9" id="KW-0472">Membrane</keyword>
<evidence type="ECO:0000256" key="1">
    <source>
        <dbReference type="ARBA" id="ARBA00004651"/>
    </source>
</evidence>
<evidence type="ECO:0000313" key="10">
    <source>
        <dbReference type="EMBL" id="GID66717.1"/>
    </source>
</evidence>
<dbReference type="RefSeq" id="WP_239175104.1">
    <property type="nucleotide sequence ID" value="NZ_BAAAUC010000001.1"/>
</dbReference>
<feature type="transmembrane region" description="Helical" evidence="9">
    <location>
        <begin position="209"/>
        <end position="234"/>
    </location>
</feature>
<feature type="transmembrane region" description="Helical" evidence="9">
    <location>
        <begin position="241"/>
        <end position="258"/>
    </location>
</feature>
<feature type="transmembrane region" description="Helical" evidence="9">
    <location>
        <begin position="93"/>
        <end position="112"/>
    </location>
</feature>
<feature type="region of interest" description="Disordered" evidence="8">
    <location>
        <begin position="427"/>
        <end position="450"/>
    </location>
</feature>
<gene>
    <name evidence="10" type="ORF">Acy02nite_45980</name>
</gene>
<dbReference type="Pfam" id="PF09594">
    <property type="entry name" value="GT87"/>
    <property type="match status" value="1"/>
</dbReference>
<comment type="similarity">
    <text evidence="7">Belongs to the glycosyltransferase 87 family.</text>
</comment>
<feature type="transmembrane region" description="Helical" evidence="9">
    <location>
        <begin position="302"/>
        <end position="318"/>
    </location>
</feature>
<keyword evidence="4 9" id="KW-0812">Transmembrane</keyword>
<dbReference type="GO" id="GO:0016758">
    <property type="term" value="F:hexosyltransferase activity"/>
    <property type="evidence" value="ECO:0007669"/>
    <property type="project" value="InterPro"/>
</dbReference>
<keyword evidence="3" id="KW-0808">Transferase</keyword>
<dbReference type="AlphaFoldDB" id="A0A919IK40"/>
<name>A0A919IK40_9ACTN</name>
<keyword evidence="11" id="KW-1185">Reference proteome</keyword>
<feature type="transmembrane region" description="Helical" evidence="9">
    <location>
        <begin position="12"/>
        <end position="32"/>
    </location>
</feature>
<evidence type="ECO:0000313" key="11">
    <source>
        <dbReference type="Proteomes" id="UP000619479"/>
    </source>
</evidence>
<protein>
    <recommendedName>
        <fullName evidence="12">Alpha-1,2-mannosyltransferase</fullName>
    </recommendedName>
</protein>
<evidence type="ECO:0008006" key="12">
    <source>
        <dbReference type="Google" id="ProtNLM"/>
    </source>
</evidence>
<dbReference type="EMBL" id="BOMH01000036">
    <property type="protein sequence ID" value="GID66717.1"/>
    <property type="molecule type" value="Genomic_DNA"/>
</dbReference>
<dbReference type="GO" id="GO:0005886">
    <property type="term" value="C:plasma membrane"/>
    <property type="evidence" value="ECO:0007669"/>
    <property type="project" value="UniProtKB-SubCell"/>
</dbReference>
<evidence type="ECO:0000256" key="5">
    <source>
        <dbReference type="ARBA" id="ARBA00022989"/>
    </source>
</evidence>
<feature type="transmembrane region" description="Helical" evidence="9">
    <location>
        <begin position="330"/>
        <end position="346"/>
    </location>
</feature>
<comment type="subcellular location">
    <subcellularLocation>
        <location evidence="1">Cell membrane</location>
        <topology evidence="1">Multi-pass membrane protein</topology>
    </subcellularLocation>
</comment>
<evidence type="ECO:0000256" key="6">
    <source>
        <dbReference type="ARBA" id="ARBA00023136"/>
    </source>
</evidence>
<proteinExistence type="inferred from homology"/>
<evidence type="ECO:0000256" key="9">
    <source>
        <dbReference type="SAM" id="Phobius"/>
    </source>
</evidence>
<evidence type="ECO:0000256" key="4">
    <source>
        <dbReference type="ARBA" id="ARBA00022692"/>
    </source>
</evidence>
<feature type="transmembrane region" description="Helical" evidence="9">
    <location>
        <begin position="381"/>
        <end position="398"/>
    </location>
</feature>
<dbReference type="Proteomes" id="UP000619479">
    <property type="component" value="Unassembled WGS sequence"/>
</dbReference>
<keyword evidence="2" id="KW-1003">Cell membrane</keyword>
<evidence type="ECO:0000256" key="7">
    <source>
        <dbReference type="ARBA" id="ARBA00024033"/>
    </source>
</evidence>
<feature type="transmembrane region" description="Helical" evidence="9">
    <location>
        <begin position="68"/>
        <end position="86"/>
    </location>
</feature>
<sequence>MPVIERRAPRAARTRSALVTIGGLVTLALISINLSRYGLSTLAVTHAAVRDWLGGAELYSYRDPFSQAGAALPPALAILLAPLALLPLKAAGWLLGLTGVVALLLAAAALTAPIARRYGRRRAPLALVAAALAMLTEPVRATLGEGRPELLLFGLIVADLVALRRSLRHPVMPRSPDPAAPLRWPLWRVDDPVVPFRDRVRHGWLDGSWAGVGIGLASAFAVTPVFFLAGLFVLRHWRAALTALTTCVTVTLAGLLFAPRETITWFGSTLWQLNRTESLDAAGNQALAGVLARLDGTPAPPVLVWLSLGVLLVAVGMIRARSASYAGDEVTAFVLIGLAAAAFGPMTTPAELIWLVPALLVLADAALRRRAPARGSRHSRFVDTFLAVSAICGYALLLSAPTTLLPWNGYAFALIILTSTLPWRSAPLPPAQPQPHRHPAAIPVPRGSRP</sequence>
<accession>A0A919IK40</accession>
<organism evidence="10 11">
    <name type="scientific">Actinoplanes cyaneus</name>
    <dbReference type="NCBI Taxonomy" id="52696"/>
    <lineage>
        <taxon>Bacteria</taxon>
        <taxon>Bacillati</taxon>
        <taxon>Actinomycetota</taxon>
        <taxon>Actinomycetes</taxon>
        <taxon>Micromonosporales</taxon>
        <taxon>Micromonosporaceae</taxon>
        <taxon>Actinoplanes</taxon>
    </lineage>
</organism>
<reference evidence="10" key="1">
    <citation type="submission" date="2021-01" db="EMBL/GenBank/DDBJ databases">
        <title>Whole genome shotgun sequence of Actinoplanes cyaneus NBRC 14990.</title>
        <authorList>
            <person name="Komaki H."/>
            <person name="Tamura T."/>
        </authorList>
    </citation>
    <scope>NUCLEOTIDE SEQUENCE</scope>
    <source>
        <strain evidence="10">NBRC 14990</strain>
    </source>
</reference>